<evidence type="ECO:0000313" key="1">
    <source>
        <dbReference type="EMBL" id="KEQ95853.1"/>
    </source>
</evidence>
<dbReference type="InParanoid" id="A0A074YDF9"/>
<dbReference type="OrthoDB" id="3943221at2759"/>
<name>A0A074YDF9_AURSE</name>
<keyword evidence="2" id="KW-1185">Reference proteome</keyword>
<accession>A0A074YDF9</accession>
<organism evidence="1 2">
    <name type="scientific">Aureobasidium subglaciale (strain EXF-2481)</name>
    <name type="common">Aureobasidium pullulans var. subglaciale</name>
    <dbReference type="NCBI Taxonomy" id="1043005"/>
    <lineage>
        <taxon>Eukaryota</taxon>
        <taxon>Fungi</taxon>
        <taxon>Dikarya</taxon>
        <taxon>Ascomycota</taxon>
        <taxon>Pezizomycotina</taxon>
        <taxon>Dothideomycetes</taxon>
        <taxon>Dothideomycetidae</taxon>
        <taxon>Dothideales</taxon>
        <taxon>Saccotheciaceae</taxon>
        <taxon>Aureobasidium</taxon>
    </lineage>
</organism>
<gene>
    <name evidence="1" type="ORF">AUEXF2481DRAFT_693609</name>
</gene>
<dbReference type="Proteomes" id="UP000030641">
    <property type="component" value="Unassembled WGS sequence"/>
</dbReference>
<reference evidence="1 2" key="1">
    <citation type="journal article" date="2014" name="BMC Genomics">
        <title>Genome sequencing of four Aureobasidium pullulans varieties: biotechnological potential, stress tolerance, and description of new species.</title>
        <authorList>
            <person name="Gostin Ar C."/>
            <person name="Ohm R.A."/>
            <person name="Kogej T."/>
            <person name="Sonjak S."/>
            <person name="Turk M."/>
            <person name="Zajc J."/>
            <person name="Zalar P."/>
            <person name="Grube M."/>
            <person name="Sun H."/>
            <person name="Han J."/>
            <person name="Sharma A."/>
            <person name="Chiniquy J."/>
            <person name="Ngan C.Y."/>
            <person name="Lipzen A."/>
            <person name="Barry K."/>
            <person name="Grigoriev I.V."/>
            <person name="Gunde-Cimerman N."/>
        </authorList>
    </citation>
    <scope>NUCLEOTIDE SEQUENCE [LARGE SCALE GENOMIC DNA]</scope>
    <source>
        <strain evidence="1 2">EXF-2481</strain>
    </source>
</reference>
<proteinExistence type="predicted"/>
<dbReference type="RefSeq" id="XP_013344374.1">
    <property type="nucleotide sequence ID" value="XM_013488920.1"/>
</dbReference>
<protein>
    <submittedName>
        <fullName evidence="1">Uncharacterized protein</fullName>
    </submittedName>
</protein>
<dbReference type="HOGENOM" id="CLU_1635062_0_0_1"/>
<dbReference type="GeneID" id="25370675"/>
<dbReference type="AlphaFoldDB" id="A0A074YDF9"/>
<evidence type="ECO:0000313" key="2">
    <source>
        <dbReference type="Proteomes" id="UP000030641"/>
    </source>
</evidence>
<dbReference type="EMBL" id="KL584758">
    <property type="protein sequence ID" value="KEQ95853.1"/>
    <property type="molecule type" value="Genomic_DNA"/>
</dbReference>
<sequence>MTRSPGTVKTYLRWVGYSDEIEGQRHFIHAEPFQQSELQPKRLYVFIDIDYKSFVNLNISLAQHEIYAIKRNDDGQLSLQEIMTSGFSVRTFTAGSAEANGCMSSQTLIMLCLLEQPLRSDSNRTYGHTTWQNSAKGYIPGYTVQRVPSRSSLHLAQYFGSY</sequence>